<proteinExistence type="predicted"/>
<gene>
    <name evidence="2" type="ORF">HERILL_LOCUS1362</name>
</gene>
<evidence type="ECO:0000256" key="1">
    <source>
        <dbReference type="SAM" id="MobiDB-lite"/>
    </source>
</evidence>
<protein>
    <submittedName>
        <fullName evidence="2">Uncharacterized protein</fullName>
    </submittedName>
</protein>
<reference evidence="2 3" key="1">
    <citation type="submission" date="2020-11" db="EMBL/GenBank/DDBJ databases">
        <authorList>
            <person name="Wallbank WR R."/>
            <person name="Pardo Diaz C."/>
            <person name="Kozak K."/>
            <person name="Martin S."/>
            <person name="Jiggins C."/>
            <person name="Moest M."/>
            <person name="Warren A I."/>
            <person name="Generalovic N T."/>
            <person name="Byers J.R.P. K."/>
            <person name="Montejo-Kovacevich G."/>
            <person name="Yen C E."/>
        </authorList>
    </citation>
    <scope>NUCLEOTIDE SEQUENCE [LARGE SCALE GENOMIC DNA]</scope>
</reference>
<dbReference type="InParanoid" id="A0A7R8UC63"/>
<organism evidence="2 3">
    <name type="scientific">Hermetia illucens</name>
    <name type="common">Black soldier fly</name>
    <dbReference type="NCBI Taxonomy" id="343691"/>
    <lineage>
        <taxon>Eukaryota</taxon>
        <taxon>Metazoa</taxon>
        <taxon>Ecdysozoa</taxon>
        <taxon>Arthropoda</taxon>
        <taxon>Hexapoda</taxon>
        <taxon>Insecta</taxon>
        <taxon>Pterygota</taxon>
        <taxon>Neoptera</taxon>
        <taxon>Endopterygota</taxon>
        <taxon>Diptera</taxon>
        <taxon>Brachycera</taxon>
        <taxon>Stratiomyomorpha</taxon>
        <taxon>Stratiomyidae</taxon>
        <taxon>Hermetiinae</taxon>
        <taxon>Hermetia</taxon>
    </lineage>
</organism>
<dbReference type="Proteomes" id="UP000594454">
    <property type="component" value="Chromosome 1"/>
</dbReference>
<sequence length="82" mass="9470">MEMDDESNPGPSKRDNVFEEILEKWAEGIDSDKSDLDSDDDYEPSYDGTQSKIETEDQDLENIDSDAIHTSYLCGKNRFRWS</sequence>
<dbReference type="AlphaFoldDB" id="A0A7R8UC63"/>
<keyword evidence="3" id="KW-1185">Reference proteome</keyword>
<feature type="region of interest" description="Disordered" evidence="1">
    <location>
        <begin position="28"/>
        <end position="62"/>
    </location>
</feature>
<name>A0A7R8UC63_HERIL</name>
<accession>A0A7R8UC63</accession>
<evidence type="ECO:0000313" key="3">
    <source>
        <dbReference type="Proteomes" id="UP000594454"/>
    </source>
</evidence>
<dbReference type="EMBL" id="LR899009">
    <property type="protein sequence ID" value="CAD7078070.1"/>
    <property type="molecule type" value="Genomic_DNA"/>
</dbReference>
<evidence type="ECO:0000313" key="2">
    <source>
        <dbReference type="EMBL" id="CAD7078070.1"/>
    </source>
</evidence>